<dbReference type="InParanoid" id="A0A316YQZ8"/>
<protein>
    <submittedName>
        <fullName evidence="3">Uncharacterized protein</fullName>
    </submittedName>
</protein>
<feature type="region of interest" description="Disordered" evidence="1">
    <location>
        <begin position="1"/>
        <end position="39"/>
    </location>
</feature>
<gene>
    <name evidence="3" type="ORF">FA10DRAFT_284484</name>
</gene>
<dbReference type="EMBL" id="KZ819635">
    <property type="protein sequence ID" value="PWN91552.1"/>
    <property type="molecule type" value="Genomic_DNA"/>
</dbReference>
<keyword evidence="4" id="KW-1185">Reference proteome</keyword>
<sequence length="187" mass="19673">MPSSAARQRTRQGLGSTPGPTSASAPLISRAGRGGRAEDGSSRLRRLLSLLILSTSLLVLLHMYRAVSNPHRTSAIKEVWNRLPTSSGELRASTESLLGRVGLGPLLPPASSEKRPSIAPGLSVVPGQDVVDHSVGSAPQVSGMASRSPMEGVEVDREALTDLDQDTLKAMFDALYGRGGPLARDED</sequence>
<dbReference type="Proteomes" id="UP000245768">
    <property type="component" value="Unassembled WGS sequence"/>
</dbReference>
<evidence type="ECO:0000313" key="3">
    <source>
        <dbReference type="EMBL" id="PWN91552.1"/>
    </source>
</evidence>
<dbReference type="RefSeq" id="XP_025378750.1">
    <property type="nucleotide sequence ID" value="XM_025523924.1"/>
</dbReference>
<keyword evidence="2" id="KW-0472">Membrane</keyword>
<feature type="compositionally biased region" description="Polar residues" evidence="1">
    <location>
        <begin position="1"/>
        <end position="24"/>
    </location>
</feature>
<feature type="transmembrane region" description="Helical" evidence="2">
    <location>
        <begin position="47"/>
        <end position="64"/>
    </location>
</feature>
<evidence type="ECO:0000256" key="2">
    <source>
        <dbReference type="SAM" id="Phobius"/>
    </source>
</evidence>
<evidence type="ECO:0000313" key="4">
    <source>
        <dbReference type="Proteomes" id="UP000245768"/>
    </source>
</evidence>
<dbReference type="GeneID" id="37045840"/>
<reference evidence="3 4" key="1">
    <citation type="journal article" date="2018" name="Mol. Biol. Evol.">
        <title>Broad Genomic Sampling Reveals a Smut Pathogenic Ancestry of the Fungal Clade Ustilaginomycotina.</title>
        <authorList>
            <person name="Kijpornyongpan T."/>
            <person name="Mondo S.J."/>
            <person name="Barry K."/>
            <person name="Sandor L."/>
            <person name="Lee J."/>
            <person name="Lipzen A."/>
            <person name="Pangilinan J."/>
            <person name="LaButti K."/>
            <person name="Hainaut M."/>
            <person name="Henrissat B."/>
            <person name="Grigoriev I.V."/>
            <person name="Spatafora J.W."/>
            <person name="Aime M.C."/>
        </authorList>
    </citation>
    <scope>NUCLEOTIDE SEQUENCE [LARGE SCALE GENOMIC DNA]</scope>
    <source>
        <strain evidence="3 4">MCA 4198</strain>
    </source>
</reference>
<keyword evidence="2" id="KW-0812">Transmembrane</keyword>
<evidence type="ECO:0000256" key="1">
    <source>
        <dbReference type="SAM" id="MobiDB-lite"/>
    </source>
</evidence>
<name>A0A316YQZ8_9BASI</name>
<keyword evidence="2" id="KW-1133">Transmembrane helix</keyword>
<dbReference type="AlphaFoldDB" id="A0A316YQZ8"/>
<proteinExistence type="predicted"/>
<organism evidence="3 4">
    <name type="scientific">Acaromyces ingoldii</name>
    <dbReference type="NCBI Taxonomy" id="215250"/>
    <lineage>
        <taxon>Eukaryota</taxon>
        <taxon>Fungi</taxon>
        <taxon>Dikarya</taxon>
        <taxon>Basidiomycota</taxon>
        <taxon>Ustilaginomycotina</taxon>
        <taxon>Exobasidiomycetes</taxon>
        <taxon>Exobasidiales</taxon>
        <taxon>Cryptobasidiaceae</taxon>
        <taxon>Acaromyces</taxon>
    </lineage>
</organism>
<accession>A0A316YQZ8</accession>